<accession>A0A5D2PGE6</accession>
<protein>
    <submittedName>
        <fullName evidence="1">Uncharacterized protein</fullName>
    </submittedName>
</protein>
<dbReference type="Proteomes" id="UP000322667">
    <property type="component" value="Chromosome A08"/>
</dbReference>
<proteinExistence type="predicted"/>
<name>A0A5D2PGE6_GOSTO</name>
<gene>
    <name evidence="1" type="ORF">ES332_A08G117400v1</name>
</gene>
<evidence type="ECO:0000313" key="1">
    <source>
        <dbReference type="EMBL" id="TYI14384.1"/>
    </source>
</evidence>
<keyword evidence="2" id="KW-1185">Reference proteome</keyword>
<evidence type="ECO:0000313" key="2">
    <source>
        <dbReference type="Proteomes" id="UP000322667"/>
    </source>
</evidence>
<dbReference type="AlphaFoldDB" id="A0A5D2PGE6"/>
<reference evidence="1 2" key="1">
    <citation type="submission" date="2019-07" db="EMBL/GenBank/DDBJ databases">
        <title>WGS assembly of Gossypium tomentosum.</title>
        <authorList>
            <person name="Chen Z.J."/>
            <person name="Sreedasyam A."/>
            <person name="Ando A."/>
            <person name="Song Q."/>
            <person name="De L."/>
            <person name="Hulse-Kemp A."/>
            <person name="Ding M."/>
            <person name="Ye W."/>
            <person name="Kirkbride R."/>
            <person name="Jenkins J."/>
            <person name="Plott C."/>
            <person name="Lovell J."/>
            <person name="Lin Y.-M."/>
            <person name="Vaughn R."/>
            <person name="Liu B."/>
            <person name="Li W."/>
            <person name="Simpson S."/>
            <person name="Scheffler B."/>
            <person name="Saski C."/>
            <person name="Grover C."/>
            <person name="Hu G."/>
            <person name="Conover J."/>
            <person name="Carlson J."/>
            <person name="Shu S."/>
            <person name="Boston L."/>
            <person name="Williams M."/>
            <person name="Peterson D."/>
            <person name="Mcgee K."/>
            <person name="Jones D."/>
            <person name="Wendel J."/>
            <person name="Stelly D."/>
            <person name="Grimwood J."/>
            <person name="Schmutz J."/>
        </authorList>
    </citation>
    <scope>NUCLEOTIDE SEQUENCE [LARGE SCALE GENOMIC DNA]</scope>
    <source>
        <strain evidence="1">7179.01</strain>
    </source>
</reference>
<organism evidence="1 2">
    <name type="scientific">Gossypium tomentosum</name>
    <name type="common">Hawaiian cotton</name>
    <name type="synonym">Gossypium sandvicense</name>
    <dbReference type="NCBI Taxonomy" id="34277"/>
    <lineage>
        <taxon>Eukaryota</taxon>
        <taxon>Viridiplantae</taxon>
        <taxon>Streptophyta</taxon>
        <taxon>Embryophyta</taxon>
        <taxon>Tracheophyta</taxon>
        <taxon>Spermatophyta</taxon>
        <taxon>Magnoliopsida</taxon>
        <taxon>eudicotyledons</taxon>
        <taxon>Gunneridae</taxon>
        <taxon>Pentapetalae</taxon>
        <taxon>rosids</taxon>
        <taxon>malvids</taxon>
        <taxon>Malvales</taxon>
        <taxon>Malvaceae</taxon>
        <taxon>Malvoideae</taxon>
        <taxon>Gossypium</taxon>
    </lineage>
</organism>
<sequence>MGIDPLKLLFPRSSVVNALQYPISTGIFPSKKFEFKFSTERAVRLPISFGIFPFKRLPLRTSVSNVTAFPISTGRVPSSILFPAENSIKLFELHKLTGMVPVKLLESRSITINGSSERYSGIEPLM</sequence>
<dbReference type="EMBL" id="CM017617">
    <property type="protein sequence ID" value="TYI14384.1"/>
    <property type="molecule type" value="Genomic_DNA"/>
</dbReference>